<dbReference type="GO" id="GO:0016747">
    <property type="term" value="F:acyltransferase activity, transferring groups other than amino-acyl groups"/>
    <property type="evidence" value="ECO:0007669"/>
    <property type="project" value="InterPro"/>
</dbReference>
<dbReference type="STRING" id="4615.A0A199V7C7"/>
<protein>
    <submittedName>
        <fullName evidence="2">Putative N-acetyltransferase</fullName>
    </submittedName>
</protein>
<dbReference type="InterPro" id="IPR016181">
    <property type="entry name" value="Acyl_CoA_acyltransferase"/>
</dbReference>
<dbReference type="CDD" id="cd04301">
    <property type="entry name" value="NAT_SF"/>
    <property type="match status" value="1"/>
</dbReference>
<dbReference type="InterPro" id="IPR000182">
    <property type="entry name" value="GNAT_dom"/>
</dbReference>
<gene>
    <name evidence="2" type="ORF">ACMD2_03446</name>
</gene>
<dbReference type="PANTHER" id="PTHR47542">
    <property type="entry name" value="ACYL-COA N-ACYLTRANSFERASES (NAT) SUPERFAMILY PROTEIN"/>
    <property type="match status" value="1"/>
</dbReference>
<dbReference type="Gene3D" id="3.40.630.30">
    <property type="match status" value="1"/>
</dbReference>
<feature type="domain" description="N-acetyltransferase" evidence="1">
    <location>
        <begin position="13"/>
        <end position="202"/>
    </location>
</feature>
<dbReference type="PANTHER" id="PTHR47542:SF2">
    <property type="entry name" value="ACYL-COA N-ACYLTRANSFERASES (NAT) SUPERFAMILY PROTEIN"/>
    <property type="match status" value="1"/>
</dbReference>
<dbReference type="SUPFAM" id="SSF55729">
    <property type="entry name" value="Acyl-CoA N-acyltransferases (Nat)"/>
    <property type="match status" value="1"/>
</dbReference>
<evidence type="ECO:0000313" key="2">
    <source>
        <dbReference type="EMBL" id="OAY72735.1"/>
    </source>
</evidence>
<name>A0A199V7C7_ANACO</name>
<keyword evidence="2" id="KW-0808">Transferase</keyword>
<evidence type="ECO:0000313" key="3">
    <source>
        <dbReference type="Proteomes" id="UP000092600"/>
    </source>
</evidence>
<organism evidence="2 3">
    <name type="scientific">Ananas comosus</name>
    <name type="common">Pineapple</name>
    <name type="synonym">Ananas ananas</name>
    <dbReference type="NCBI Taxonomy" id="4615"/>
    <lineage>
        <taxon>Eukaryota</taxon>
        <taxon>Viridiplantae</taxon>
        <taxon>Streptophyta</taxon>
        <taxon>Embryophyta</taxon>
        <taxon>Tracheophyta</taxon>
        <taxon>Spermatophyta</taxon>
        <taxon>Magnoliopsida</taxon>
        <taxon>Liliopsida</taxon>
        <taxon>Poales</taxon>
        <taxon>Bromeliaceae</taxon>
        <taxon>Bromelioideae</taxon>
        <taxon>Ananas</taxon>
    </lineage>
</organism>
<sequence>MAAAAAAAISELDSCRRESRGAIEQIVRMEKRIFPKHESMAKFFDEELRKKNAGLLYAKVTNGEGEEEEEEEEIVGYVMYSFVTSLCASITKLAGECSQGSKIQDEKFYGFFIMCILVWCSYSCADPVVKENYRRKGYGEALLKAAVEKCRKRRVHRICLHVDPTRSPAVSLYTKIGFRIDCSVKSYYSSERDAYRMYMDFDDNC</sequence>
<dbReference type="EMBL" id="LSRQ01002999">
    <property type="protein sequence ID" value="OAY72735.1"/>
    <property type="molecule type" value="Genomic_DNA"/>
</dbReference>
<reference evidence="2 3" key="1">
    <citation type="journal article" date="2016" name="DNA Res.">
        <title>The draft genome of MD-2 pineapple using hybrid error correction of long reads.</title>
        <authorList>
            <person name="Redwan R.M."/>
            <person name="Saidin A."/>
            <person name="Kumar S.V."/>
        </authorList>
    </citation>
    <scope>NUCLEOTIDE SEQUENCE [LARGE SCALE GENOMIC DNA]</scope>
    <source>
        <strain evidence="3">cv. MD2</strain>
        <tissue evidence="2">Leaf</tissue>
    </source>
</reference>
<dbReference type="AlphaFoldDB" id="A0A199V7C7"/>
<evidence type="ECO:0000259" key="1">
    <source>
        <dbReference type="PROSITE" id="PS51186"/>
    </source>
</evidence>
<dbReference type="PROSITE" id="PS51186">
    <property type="entry name" value="GNAT"/>
    <property type="match status" value="1"/>
</dbReference>
<comment type="caution">
    <text evidence="2">The sequence shown here is derived from an EMBL/GenBank/DDBJ whole genome shotgun (WGS) entry which is preliminary data.</text>
</comment>
<proteinExistence type="predicted"/>
<dbReference type="Proteomes" id="UP000092600">
    <property type="component" value="Unassembled WGS sequence"/>
</dbReference>
<accession>A0A199V7C7</accession>
<dbReference type="Pfam" id="PF00583">
    <property type="entry name" value="Acetyltransf_1"/>
    <property type="match status" value="1"/>
</dbReference>